<dbReference type="SUPFAM" id="SSF52172">
    <property type="entry name" value="CheY-like"/>
    <property type="match status" value="1"/>
</dbReference>
<keyword evidence="9" id="KW-0812">Transmembrane</keyword>
<dbReference type="Pfam" id="PF00512">
    <property type="entry name" value="HisKA"/>
    <property type="match status" value="1"/>
</dbReference>
<dbReference type="SMART" id="SM00342">
    <property type="entry name" value="HTH_ARAC"/>
    <property type="match status" value="1"/>
</dbReference>
<comment type="caution">
    <text evidence="14">The sequence shown here is derived from an EMBL/GenBank/DDBJ whole genome shotgun (WGS) entry which is preliminary data.</text>
</comment>
<evidence type="ECO:0000313" key="14">
    <source>
        <dbReference type="EMBL" id="GJM64268.1"/>
    </source>
</evidence>
<feature type="domain" description="Histidine kinase" evidence="12">
    <location>
        <begin position="855"/>
        <end position="1072"/>
    </location>
</feature>
<dbReference type="FunFam" id="3.30.565.10:FF:000006">
    <property type="entry name" value="Sensor histidine kinase WalK"/>
    <property type="match status" value="1"/>
</dbReference>
<feature type="chain" id="PRO_5042839322" description="histidine kinase" evidence="10">
    <location>
        <begin position="26"/>
        <end position="1359"/>
    </location>
</feature>
<dbReference type="Pfam" id="PF07495">
    <property type="entry name" value="Y_Y_Y"/>
    <property type="match status" value="1"/>
</dbReference>
<dbReference type="InterPro" id="IPR013783">
    <property type="entry name" value="Ig-like_fold"/>
</dbReference>
<evidence type="ECO:0000256" key="9">
    <source>
        <dbReference type="SAM" id="Phobius"/>
    </source>
</evidence>
<dbReference type="Gene3D" id="2.60.40.10">
    <property type="entry name" value="Immunoglobulins"/>
    <property type="match status" value="1"/>
</dbReference>
<dbReference type="SUPFAM" id="SSF47384">
    <property type="entry name" value="Homodimeric domain of signal transducing histidine kinase"/>
    <property type="match status" value="1"/>
</dbReference>
<dbReference type="InterPro" id="IPR011006">
    <property type="entry name" value="CheY-like_superfamily"/>
</dbReference>
<dbReference type="InterPro" id="IPR001789">
    <property type="entry name" value="Sig_transdc_resp-reg_receiver"/>
</dbReference>
<dbReference type="Pfam" id="PF02518">
    <property type="entry name" value="HATPase_c"/>
    <property type="match status" value="1"/>
</dbReference>
<keyword evidence="9" id="KW-0472">Membrane</keyword>
<dbReference type="PANTHER" id="PTHR43547:SF2">
    <property type="entry name" value="HYBRID SIGNAL TRANSDUCTION HISTIDINE KINASE C"/>
    <property type="match status" value="1"/>
</dbReference>
<dbReference type="CDD" id="cd00082">
    <property type="entry name" value="HisKA"/>
    <property type="match status" value="1"/>
</dbReference>
<dbReference type="SUPFAM" id="SSF46689">
    <property type="entry name" value="Homeodomain-like"/>
    <property type="match status" value="1"/>
</dbReference>
<dbReference type="Pfam" id="PF12833">
    <property type="entry name" value="HTH_18"/>
    <property type="match status" value="1"/>
</dbReference>
<proteinExistence type="predicted"/>
<dbReference type="SMART" id="SM00387">
    <property type="entry name" value="HATPase_c"/>
    <property type="match status" value="1"/>
</dbReference>
<dbReference type="InterPro" id="IPR009057">
    <property type="entry name" value="Homeodomain-like_sf"/>
</dbReference>
<evidence type="ECO:0000259" key="12">
    <source>
        <dbReference type="PROSITE" id="PS50109"/>
    </source>
</evidence>
<gene>
    <name evidence="14" type="ORF">PEDI_48200</name>
</gene>
<dbReference type="InterPro" id="IPR005467">
    <property type="entry name" value="His_kinase_dom"/>
</dbReference>
<dbReference type="PRINTS" id="PR00344">
    <property type="entry name" value="BCTRLSENSOR"/>
</dbReference>
<dbReference type="InterPro" id="IPR011110">
    <property type="entry name" value="Reg_prop"/>
</dbReference>
<dbReference type="InterPro" id="IPR036097">
    <property type="entry name" value="HisK_dim/P_sf"/>
</dbReference>
<evidence type="ECO:0000256" key="2">
    <source>
        <dbReference type="ARBA" id="ARBA00012438"/>
    </source>
</evidence>
<keyword evidence="15" id="KW-1185">Reference proteome</keyword>
<dbReference type="EC" id="2.7.13.3" evidence="2"/>
<accession>A0AAN4W2R3</accession>
<dbReference type="SMART" id="SM00388">
    <property type="entry name" value="HisKA"/>
    <property type="match status" value="1"/>
</dbReference>
<dbReference type="SUPFAM" id="SSF63829">
    <property type="entry name" value="Calcium-dependent phosphotriesterase"/>
    <property type="match status" value="1"/>
</dbReference>
<protein>
    <recommendedName>
        <fullName evidence="2">histidine kinase</fullName>
        <ecNumber evidence="2">2.7.13.3</ecNumber>
    </recommendedName>
</protein>
<evidence type="ECO:0000256" key="10">
    <source>
        <dbReference type="SAM" id="SignalP"/>
    </source>
</evidence>
<keyword evidence="9" id="KW-1133">Transmembrane helix</keyword>
<feature type="domain" description="HTH araC/xylS-type" evidence="11">
    <location>
        <begin position="1254"/>
        <end position="1353"/>
    </location>
</feature>
<dbReference type="InterPro" id="IPR011047">
    <property type="entry name" value="Quinoprotein_ADH-like_sf"/>
</dbReference>
<evidence type="ECO:0000259" key="11">
    <source>
        <dbReference type="PROSITE" id="PS01124"/>
    </source>
</evidence>
<dbReference type="InterPro" id="IPR004358">
    <property type="entry name" value="Sig_transdc_His_kin-like_C"/>
</dbReference>
<dbReference type="RefSeq" id="WP_338239342.1">
    <property type="nucleotide sequence ID" value="NZ_BQKE01000004.1"/>
</dbReference>
<dbReference type="InterPro" id="IPR003661">
    <property type="entry name" value="HisK_dim/P_dom"/>
</dbReference>
<dbReference type="PROSITE" id="PS50109">
    <property type="entry name" value="HIS_KIN"/>
    <property type="match status" value="1"/>
</dbReference>
<evidence type="ECO:0000256" key="5">
    <source>
        <dbReference type="ARBA" id="ARBA00022777"/>
    </source>
</evidence>
<dbReference type="InterPro" id="IPR003594">
    <property type="entry name" value="HATPase_dom"/>
</dbReference>
<dbReference type="Gene3D" id="3.40.50.2300">
    <property type="match status" value="1"/>
</dbReference>
<sequence length="1359" mass="156467">MRRGSVYFCQWVNFLFLLFPQCLRAQGSLKVAGTYSIEDGLIHNGVTSMVEDDKGYLWFGSFEGLCRYDGLNTEVYKNAIGSPLLKNNQIKSLAKDTKGNVWIGTEKGISCYNQKLDQFFDIDDYHSFKSPSIRKIKMGAEGARIIAWSAEEGAFLYNHEYELIDYFPHCQWNSFDQNVIDFLPISQDQYLVQTNRGLFSYDAAQGKYDLLFKIRPSIHGNVIRLNSEEFLCTSFDGIHYFKLESTQGQLRLLNRRVVRKGTAFTSVEQDSFGGFWLGSLISGIYKFNNLSDLLNLDIEPGRFQLPSVNLRISGSYVTSDQRIWVSSYNKGAFCFNGRPNPFHLYETDNTLSKGYINTMDDFDSCRAIVTVSYGSMHLFNTETNQLDPIDFLPESLRNAQCHWMFGDKVGDFWMNFGEDRGIMRYSKKKDKVEYLAEMEAIIPYRMRLRGQAEDDNLNLWLADKDHIFLVKMEEDRTILAVEDISQQSFFAEHQDLIFKFLYKDPGEPYIWIGSNSGSLIRLNPERKNSQGEFIVEEFPILGLQSEELTNSVISCMLRLPNGDFYVGTEFNGIYLFDFSQQEPSYTILSEKEGLSNNIVRNMLFDGEEGIWVSTDLGLNLIHTNTKEIRRFTLGDGLPFQDFWYSALRLKNNKMLMAGWSGLSFFDPKEVSVNEQFPTVSFGQLYIKNKQVNPLDTIQGRVILDKALESGDVLDLRYDENFFAVDFKAIQFGNMDNTMIRYQLLPGNESWIHLPAHQSRIVFNELQAGKYQLNIQASNALNKWTAPMTLNIHIAPPFWKTIYAYVVYTLVFILLFYLLMRVILNFNSLKYQVQIKELEKKQQKDLNDAKLSFFSNISHELKTPLTLITGLVEQLSLRLRGNEEIHQKLLTIGRQSRKMTELVHHVHEFHKSESVALSLEPEVFDFGLFMKNLLADFEYLAEDEGKSLTVALPEEQVIVKADQEKLEIIFNNLLSNAFKFTQEKDSISVSVRVKENEVMVWVKDSGMGIASEDLPHIFDRFFKGEHAQEHNPQGSGIGLSFSQKLAGLHYGVISVESVIQQGATFLVKLPIVSSEEINLDQSEDASADHVEVEESWDGAFESEYQNALIYVVEDNVDLGNYLKNTLSHNFQVMLFHTADACLKQLEFQWPDLIISDIYMPEMSGLELCEIIKSDLKTTHIPLMMLSASEKMGDQIKSAQVGADIHLQKPFKNEHLFAKIEGLLRSREQLQKRYQINYPLTQNKVNTVEEDFQFMEVLNQLIEENLDNPDLNIDYFHTKLHINRTHFFKKVKELTDMTPQELLRSRRMKKAATLLAENELSVNDVFMRSGFKSRAHFSKIFKETFGVAPSKYVAEHKHKID</sequence>
<keyword evidence="4" id="KW-0808">Transferase</keyword>
<dbReference type="CDD" id="cd00156">
    <property type="entry name" value="REC"/>
    <property type="match status" value="1"/>
</dbReference>
<keyword evidence="3 8" id="KW-0597">Phosphoprotein</keyword>
<dbReference type="PANTHER" id="PTHR43547">
    <property type="entry name" value="TWO-COMPONENT HISTIDINE KINASE"/>
    <property type="match status" value="1"/>
</dbReference>
<evidence type="ECO:0000256" key="4">
    <source>
        <dbReference type="ARBA" id="ARBA00022679"/>
    </source>
</evidence>
<organism evidence="14 15">
    <name type="scientific">Persicobacter diffluens</name>
    <dbReference type="NCBI Taxonomy" id="981"/>
    <lineage>
        <taxon>Bacteria</taxon>
        <taxon>Pseudomonadati</taxon>
        <taxon>Bacteroidota</taxon>
        <taxon>Cytophagia</taxon>
        <taxon>Cytophagales</taxon>
        <taxon>Persicobacteraceae</taxon>
        <taxon>Persicobacter</taxon>
    </lineage>
</organism>
<dbReference type="Pfam" id="PF07494">
    <property type="entry name" value="Reg_prop"/>
    <property type="match status" value="2"/>
</dbReference>
<dbReference type="GO" id="GO:0043565">
    <property type="term" value="F:sequence-specific DNA binding"/>
    <property type="evidence" value="ECO:0007669"/>
    <property type="project" value="InterPro"/>
</dbReference>
<dbReference type="Proteomes" id="UP001310022">
    <property type="component" value="Unassembled WGS sequence"/>
</dbReference>
<feature type="modified residue" description="4-aspartylphosphate" evidence="8">
    <location>
        <position position="1155"/>
    </location>
</feature>
<reference evidence="14 15" key="1">
    <citation type="submission" date="2021-12" db="EMBL/GenBank/DDBJ databases">
        <title>Genome sequencing of bacteria with rrn-lacking chromosome and rrn-plasmid.</title>
        <authorList>
            <person name="Anda M."/>
            <person name="Iwasaki W."/>
        </authorList>
    </citation>
    <scope>NUCLEOTIDE SEQUENCE [LARGE SCALE GENOMIC DNA]</scope>
    <source>
        <strain evidence="14 15">NBRC 15940</strain>
    </source>
</reference>
<evidence type="ECO:0000256" key="8">
    <source>
        <dbReference type="PROSITE-ProRule" id="PRU00169"/>
    </source>
</evidence>
<keyword evidence="10" id="KW-0732">Signal</keyword>
<dbReference type="Pfam" id="PF00072">
    <property type="entry name" value="Response_reg"/>
    <property type="match status" value="1"/>
</dbReference>
<evidence type="ECO:0000256" key="1">
    <source>
        <dbReference type="ARBA" id="ARBA00000085"/>
    </source>
</evidence>
<evidence type="ECO:0000256" key="6">
    <source>
        <dbReference type="ARBA" id="ARBA00023015"/>
    </source>
</evidence>
<feature type="domain" description="Response regulatory" evidence="13">
    <location>
        <begin position="1107"/>
        <end position="1222"/>
    </location>
</feature>
<dbReference type="Gene3D" id="2.130.10.10">
    <property type="entry name" value="YVTN repeat-like/Quinoprotein amine dehydrogenase"/>
    <property type="match status" value="3"/>
</dbReference>
<dbReference type="SUPFAM" id="SSF55874">
    <property type="entry name" value="ATPase domain of HSP90 chaperone/DNA topoisomerase II/histidine kinase"/>
    <property type="match status" value="1"/>
</dbReference>
<evidence type="ECO:0000313" key="15">
    <source>
        <dbReference type="Proteomes" id="UP001310022"/>
    </source>
</evidence>
<keyword evidence="5 14" id="KW-0418">Kinase</keyword>
<evidence type="ECO:0000256" key="3">
    <source>
        <dbReference type="ARBA" id="ARBA00022553"/>
    </source>
</evidence>
<keyword evidence="6" id="KW-0805">Transcription regulation</keyword>
<dbReference type="SMART" id="SM00448">
    <property type="entry name" value="REC"/>
    <property type="match status" value="1"/>
</dbReference>
<keyword evidence="7" id="KW-0804">Transcription</keyword>
<dbReference type="Gene3D" id="1.10.287.130">
    <property type="match status" value="1"/>
</dbReference>
<dbReference type="InterPro" id="IPR015943">
    <property type="entry name" value="WD40/YVTN_repeat-like_dom_sf"/>
</dbReference>
<feature type="transmembrane region" description="Helical" evidence="9">
    <location>
        <begin position="801"/>
        <end position="823"/>
    </location>
</feature>
<dbReference type="EMBL" id="BQKE01000004">
    <property type="protein sequence ID" value="GJM64268.1"/>
    <property type="molecule type" value="Genomic_DNA"/>
</dbReference>
<evidence type="ECO:0000256" key="7">
    <source>
        <dbReference type="ARBA" id="ARBA00023163"/>
    </source>
</evidence>
<dbReference type="Gene3D" id="3.30.565.10">
    <property type="entry name" value="Histidine kinase-like ATPase, C-terminal domain"/>
    <property type="match status" value="1"/>
</dbReference>
<dbReference type="GO" id="GO:0000155">
    <property type="term" value="F:phosphorelay sensor kinase activity"/>
    <property type="evidence" value="ECO:0007669"/>
    <property type="project" value="InterPro"/>
</dbReference>
<dbReference type="PROSITE" id="PS50110">
    <property type="entry name" value="RESPONSE_REGULATORY"/>
    <property type="match status" value="1"/>
</dbReference>
<name>A0AAN4W2R3_9BACT</name>
<dbReference type="PROSITE" id="PS01124">
    <property type="entry name" value="HTH_ARAC_FAMILY_2"/>
    <property type="match status" value="1"/>
</dbReference>
<dbReference type="Gene3D" id="1.10.10.60">
    <property type="entry name" value="Homeodomain-like"/>
    <property type="match status" value="1"/>
</dbReference>
<dbReference type="GO" id="GO:0003700">
    <property type="term" value="F:DNA-binding transcription factor activity"/>
    <property type="evidence" value="ECO:0007669"/>
    <property type="project" value="InterPro"/>
</dbReference>
<dbReference type="SUPFAM" id="SSF50998">
    <property type="entry name" value="Quinoprotein alcohol dehydrogenase-like"/>
    <property type="match status" value="1"/>
</dbReference>
<dbReference type="InterPro" id="IPR018060">
    <property type="entry name" value="HTH_AraC"/>
</dbReference>
<evidence type="ECO:0000259" key="13">
    <source>
        <dbReference type="PROSITE" id="PS50110"/>
    </source>
</evidence>
<dbReference type="InterPro" id="IPR011123">
    <property type="entry name" value="Y_Y_Y"/>
</dbReference>
<comment type="catalytic activity">
    <reaction evidence="1">
        <text>ATP + protein L-histidine = ADP + protein N-phospho-L-histidine.</text>
        <dbReference type="EC" id="2.7.13.3"/>
    </reaction>
</comment>
<feature type="signal peptide" evidence="10">
    <location>
        <begin position="1"/>
        <end position="25"/>
    </location>
</feature>
<dbReference type="InterPro" id="IPR036890">
    <property type="entry name" value="HATPase_C_sf"/>
</dbReference>